<dbReference type="EMBL" id="AUZX01007346">
    <property type="protein sequence ID" value="EQD59994.1"/>
    <property type="molecule type" value="Genomic_DNA"/>
</dbReference>
<reference evidence="1" key="1">
    <citation type="submission" date="2013-08" db="EMBL/GenBank/DDBJ databases">
        <authorList>
            <person name="Mendez C."/>
            <person name="Richter M."/>
            <person name="Ferrer M."/>
            <person name="Sanchez J."/>
        </authorList>
    </citation>
    <scope>NUCLEOTIDE SEQUENCE</scope>
</reference>
<name>T1C3W1_9ZZZZ</name>
<protein>
    <submittedName>
        <fullName evidence="1">Uncharacterized protein</fullName>
    </submittedName>
</protein>
<sequence>MRTVLNPQLTLTETNIGAIRISLKSRDDIPKLLLGLQYLYTHPEIRDAVFEILKEVVPKKVGGNGKARISVGRPGMEQWRILVAGDVEAVSECGLRSAGGSGQPLM</sequence>
<evidence type="ECO:0000313" key="1">
    <source>
        <dbReference type="EMBL" id="EQD59994.1"/>
    </source>
</evidence>
<comment type="caution">
    <text evidence="1">The sequence shown here is derived from an EMBL/GenBank/DDBJ whole genome shotgun (WGS) entry which is preliminary data.</text>
</comment>
<organism evidence="1">
    <name type="scientific">mine drainage metagenome</name>
    <dbReference type="NCBI Taxonomy" id="410659"/>
    <lineage>
        <taxon>unclassified sequences</taxon>
        <taxon>metagenomes</taxon>
        <taxon>ecological metagenomes</taxon>
    </lineage>
</organism>
<dbReference type="AlphaFoldDB" id="T1C3W1"/>
<reference evidence="1" key="2">
    <citation type="journal article" date="2014" name="ISME J.">
        <title>Microbial stratification in low pH oxic and suboxic macroscopic growths along an acid mine drainage.</title>
        <authorList>
            <person name="Mendez-Garcia C."/>
            <person name="Mesa V."/>
            <person name="Sprenger R.R."/>
            <person name="Richter M."/>
            <person name="Diez M.S."/>
            <person name="Solano J."/>
            <person name="Bargiela R."/>
            <person name="Golyshina O.V."/>
            <person name="Manteca A."/>
            <person name="Ramos J.L."/>
            <person name="Gallego J.R."/>
            <person name="Llorente I."/>
            <person name="Martins Dos Santos V.A."/>
            <person name="Jensen O.N."/>
            <person name="Pelaez A.I."/>
            <person name="Sanchez J."/>
            <person name="Ferrer M."/>
        </authorList>
    </citation>
    <scope>NUCLEOTIDE SEQUENCE</scope>
</reference>
<gene>
    <name evidence="1" type="ORF">B1A_10321</name>
</gene>
<accession>T1C3W1</accession>
<proteinExistence type="predicted"/>